<dbReference type="PANTHER" id="PTHR24198:SF165">
    <property type="entry name" value="ANKYRIN REPEAT-CONTAINING PROTEIN-RELATED"/>
    <property type="match status" value="1"/>
</dbReference>
<feature type="repeat" description="ANK" evidence="3">
    <location>
        <begin position="343"/>
        <end position="375"/>
    </location>
</feature>
<proteinExistence type="predicted"/>
<feature type="repeat" description="ANK" evidence="3">
    <location>
        <begin position="277"/>
        <end position="309"/>
    </location>
</feature>
<evidence type="ECO:0000256" key="2">
    <source>
        <dbReference type="ARBA" id="ARBA00023043"/>
    </source>
</evidence>
<dbReference type="PROSITE" id="PS50297">
    <property type="entry name" value="ANK_REP_REGION"/>
    <property type="match status" value="3"/>
</dbReference>
<evidence type="ECO:0000256" key="3">
    <source>
        <dbReference type="PROSITE-ProRule" id="PRU00023"/>
    </source>
</evidence>
<dbReference type="PROSITE" id="PS50088">
    <property type="entry name" value="ANK_REPEAT"/>
    <property type="match status" value="3"/>
</dbReference>
<accession>A0ABS5P9E2</accession>
<feature type="repeat" description="ANK" evidence="3">
    <location>
        <begin position="310"/>
        <end position="342"/>
    </location>
</feature>
<organism evidence="4 5">
    <name type="scientific">Flavobacterium psychroterrae</name>
    <dbReference type="NCBI Taxonomy" id="2133767"/>
    <lineage>
        <taxon>Bacteria</taxon>
        <taxon>Pseudomonadati</taxon>
        <taxon>Bacteroidota</taxon>
        <taxon>Flavobacteriia</taxon>
        <taxon>Flavobacteriales</taxon>
        <taxon>Flavobacteriaceae</taxon>
        <taxon>Flavobacterium</taxon>
    </lineage>
</organism>
<reference evidence="4 5" key="1">
    <citation type="journal article" date="2018" name="Int. J. Syst. Evol. Microbiol.">
        <title>Flavobacterium chryseum sp. nov. and Flavobacterium psychroterrae sp. nov., novel environmental bacteria isolated from Antarctica.</title>
        <authorList>
            <person name="Kralova S."/>
            <person name="Svec P."/>
            <person name="Busse H.J."/>
            <person name="Stankova E."/>
            <person name="Vaczi P."/>
            <person name="Sedlacek I."/>
        </authorList>
    </citation>
    <scope>NUCLEOTIDE SEQUENCE [LARGE SCALE GENOMIC DNA]</scope>
    <source>
        <strain evidence="4 5">CCM 8827</strain>
    </source>
</reference>
<evidence type="ECO:0000313" key="5">
    <source>
        <dbReference type="Proteomes" id="UP000722625"/>
    </source>
</evidence>
<dbReference type="Pfam" id="PF12796">
    <property type="entry name" value="Ank_2"/>
    <property type="match status" value="1"/>
</dbReference>
<dbReference type="Pfam" id="PF00023">
    <property type="entry name" value="Ank"/>
    <property type="match status" value="1"/>
</dbReference>
<evidence type="ECO:0000256" key="1">
    <source>
        <dbReference type="ARBA" id="ARBA00022737"/>
    </source>
</evidence>
<dbReference type="EMBL" id="JAGYVZ010000005">
    <property type="protein sequence ID" value="MBS7230910.1"/>
    <property type="molecule type" value="Genomic_DNA"/>
</dbReference>
<keyword evidence="2 3" id="KW-0040">ANK repeat</keyword>
<keyword evidence="1" id="KW-0677">Repeat</keyword>
<dbReference type="InterPro" id="IPR002110">
    <property type="entry name" value="Ankyrin_rpt"/>
</dbReference>
<evidence type="ECO:0000313" key="4">
    <source>
        <dbReference type="EMBL" id="MBS7230910.1"/>
    </source>
</evidence>
<comment type="caution">
    <text evidence="4">The sequence shown here is derived from an EMBL/GenBank/DDBJ whole genome shotgun (WGS) entry which is preliminary data.</text>
</comment>
<gene>
    <name evidence="4" type="ORF">KHA90_07725</name>
</gene>
<dbReference type="RefSeq" id="WP_213297182.1">
    <property type="nucleotide sequence ID" value="NZ_JAGYVZ010000005.1"/>
</dbReference>
<keyword evidence="5" id="KW-1185">Reference proteome</keyword>
<sequence length="396" mass="44442">MSFLRNLFGKNKVEQKIEQKTEQRVEKYAKQEEEKEEEIISDEIKLSWIEAAENPWGRRILDLRPFTLTMISTSQNQKMAVNAISYGSENGSSFFGKRPVTEKTITANISFKTDKILYPGVLFTPNTMEHKWAVYFDGEFLIFVRSWLREVLVIAKTTQKENELIVETITGEFTEDESPEFTKAILNFILISHSIEEIVPALLPLELENHTKIASHWAFLTYGNMAQLGVFDDQFLPVANSPLRSHSLLHIAVAQGDLQEIENQFKKGVNLNALAGDGLAPLHWSMAAESIESMAKLLELGADPNARTHQGATPIMNAVQSNKIEKLNLLIKSGGLINLQDHRGFTALHRACEMGHIDVVKILLENDADKSISAEGHTAFSLAVLTNQNEIAELLN</sequence>
<dbReference type="InterPro" id="IPR036770">
    <property type="entry name" value="Ankyrin_rpt-contain_sf"/>
</dbReference>
<dbReference type="PANTHER" id="PTHR24198">
    <property type="entry name" value="ANKYRIN REPEAT AND PROTEIN KINASE DOMAIN-CONTAINING PROTEIN"/>
    <property type="match status" value="1"/>
</dbReference>
<dbReference type="SMART" id="SM00248">
    <property type="entry name" value="ANK"/>
    <property type="match status" value="4"/>
</dbReference>
<protein>
    <submittedName>
        <fullName evidence="4">Ankyrin repeat domain-containing protein</fullName>
    </submittedName>
</protein>
<dbReference type="Proteomes" id="UP000722625">
    <property type="component" value="Unassembled WGS sequence"/>
</dbReference>
<dbReference type="SUPFAM" id="SSF48403">
    <property type="entry name" value="Ankyrin repeat"/>
    <property type="match status" value="1"/>
</dbReference>
<dbReference type="Gene3D" id="1.25.40.20">
    <property type="entry name" value="Ankyrin repeat-containing domain"/>
    <property type="match status" value="1"/>
</dbReference>
<name>A0ABS5P9E2_9FLAO</name>